<reference evidence="3" key="1">
    <citation type="submission" date="2025-08" db="UniProtKB">
        <authorList>
            <consortium name="RefSeq"/>
        </authorList>
    </citation>
    <scope>IDENTIFICATION</scope>
</reference>
<evidence type="ECO:0000313" key="3">
    <source>
        <dbReference type="RefSeq" id="XP_055883811.1"/>
    </source>
</evidence>
<sequence length="195" mass="23085">MDEFKPRSIEVLIEQAHMFGIEGDELREFVLNQQKLDLERLKDLNRQKLDLERLKLELERKAIEVVKLEMDEFKPRSIEVLIEQAHIFGIEGDELREFVLNQQKLDLERLKDLNRQKLDLERSKLELQRKAIEVVKLKMELEVKLSLLGDVNYKIEIDNDILTNEEQNNCQDIDNNISGIEDNEEIENVLSIHPK</sequence>
<evidence type="ECO:0000256" key="1">
    <source>
        <dbReference type="SAM" id="Coils"/>
    </source>
</evidence>
<dbReference type="AlphaFoldDB" id="A0A9W3A9G1"/>
<keyword evidence="1" id="KW-0175">Coiled coil</keyword>
<accession>A0A9W3A9G1</accession>
<evidence type="ECO:0000313" key="2">
    <source>
        <dbReference type="Proteomes" id="UP001165740"/>
    </source>
</evidence>
<organism evidence="2 3">
    <name type="scientific">Biomphalaria glabrata</name>
    <name type="common">Bloodfluke planorb</name>
    <name type="synonym">Freshwater snail</name>
    <dbReference type="NCBI Taxonomy" id="6526"/>
    <lineage>
        <taxon>Eukaryota</taxon>
        <taxon>Metazoa</taxon>
        <taxon>Spiralia</taxon>
        <taxon>Lophotrochozoa</taxon>
        <taxon>Mollusca</taxon>
        <taxon>Gastropoda</taxon>
        <taxon>Heterobranchia</taxon>
        <taxon>Euthyneura</taxon>
        <taxon>Panpulmonata</taxon>
        <taxon>Hygrophila</taxon>
        <taxon>Lymnaeoidea</taxon>
        <taxon>Planorbidae</taxon>
        <taxon>Biomphalaria</taxon>
    </lineage>
</organism>
<dbReference type="GeneID" id="129926022"/>
<dbReference type="Proteomes" id="UP001165740">
    <property type="component" value="Chromosome 4"/>
</dbReference>
<gene>
    <name evidence="3" type="primary">LOC129926022</name>
</gene>
<name>A0A9W3A9G1_BIOGL</name>
<keyword evidence="2" id="KW-1185">Reference proteome</keyword>
<feature type="coiled-coil region" evidence="1">
    <location>
        <begin position="41"/>
        <end position="71"/>
    </location>
</feature>
<proteinExistence type="predicted"/>
<feature type="coiled-coil region" evidence="1">
    <location>
        <begin position="110"/>
        <end position="140"/>
    </location>
</feature>
<dbReference type="RefSeq" id="XP_055883811.1">
    <property type="nucleotide sequence ID" value="XM_056027836.1"/>
</dbReference>
<protein>
    <submittedName>
        <fullName evidence="3">Myb/SANT-like DNA-binding domain-containing protein 4</fullName>
    </submittedName>
</protein>